<keyword evidence="3" id="KW-1185">Reference proteome</keyword>
<dbReference type="InterPro" id="IPR036249">
    <property type="entry name" value="Thioredoxin-like_sf"/>
</dbReference>
<evidence type="ECO:0000259" key="1">
    <source>
        <dbReference type="PROSITE" id="PS51352"/>
    </source>
</evidence>
<reference evidence="2" key="1">
    <citation type="submission" date="2023-01" db="EMBL/GenBank/DDBJ databases">
        <title>Metagenome sequencing of chrysophaentin producing Chrysophaeum taylorii.</title>
        <authorList>
            <person name="Davison J."/>
            <person name="Bewley C."/>
        </authorList>
    </citation>
    <scope>NUCLEOTIDE SEQUENCE</scope>
    <source>
        <strain evidence="2">NIES-1699</strain>
    </source>
</reference>
<feature type="domain" description="Thioredoxin" evidence="1">
    <location>
        <begin position="70"/>
        <end position="186"/>
    </location>
</feature>
<dbReference type="InterPro" id="IPR013766">
    <property type="entry name" value="Thioredoxin_domain"/>
</dbReference>
<comment type="caution">
    <text evidence="2">The sequence shown here is derived from an EMBL/GenBank/DDBJ whole genome shotgun (WGS) entry which is preliminary data.</text>
</comment>
<dbReference type="Gene3D" id="3.40.30.10">
    <property type="entry name" value="Glutaredoxin"/>
    <property type="match status" value="1"/>
</dbReference>
<dbReference type="PROSITE" id="PS00194">
    <property type="entry name" value="THIOREDOXIN_1"/>
    <property type="match status" value="1"/>
</dbReference>
<dbReference type="EMBL" id="JAQMWT010000156">
    <property type="protein sequence ID" value="KAJ8608976.1"/>
    <property type="molecule type" value="Genomic_DNA"/>
</dbReference>
<dbReference type="Pfam" id="PF00085">
    <property type="entry name" value="Thioredoxin"/>
    <property type="match status" value="1"/>
</dbReference>
<accession>A0AAD7XPL3</accession>
<dbReference type="Proteomes" id="UP001230188">
    <property type="component" value="Unassembled WGS sequence"/>
</dbReference>
<name>A0AAD7XPL3_9STRA</name>
<dbReference type="PANTHER" id="PTHR47353:SF1">
    <property type="entry name" value="THIOREDOXIN-LIKE PROTEIN HCF164, CHLOROPLASTIC"/>
    <property type="match status" value="1"/>
</dbReference>
<dbReference type="PROSITE" id="PS51352">
    <property type="entry name" value="THIOREDOXIN_2"/>
    <property type="match status" value="1"/>
</dbReference>
<proteinExistence type="predicted"/>
<organism evidence="2 3">
    <name type="scientific">Chrysophaeum taylorii</name>
    <dbReference type="NCBI Taxonomy" id="2483200"/>
    <lineage>
        <taxon>Eukaryota</taxon>
        <taxon>Sar</taxon>
        <taxon>Stramenopiles</taxon>
        <taxon>Ochrophyta</taxon>
        <taxon>Pelagophyceae</taxon>
        <taxon>Pelagomonadales</taxon>
        <taxon>Pelagomonadaceae</taxon>
        <taxon>Chrysophaeum</taxon>
    </lineage>
</organism>
<gene>
    <name evidence="2" type="ORF">CTAYLR_008972</name>
</gene>
<dbReference type="PANTHER" id="PTHR47353">
    <property type="entry name" value="THIOREDOXIN-LIKE PROTEIN HCF164, CHLOROPLASTIC"/>
    <property type="match status" value="1"/>
</dbReference>
<dbReference type="InterPro" id="IPR017937">
    <property type="entry name" value="Thioredoxin_CS"/>
</dbReference>
<dbReference type="SUPFAM" id="SSF52833">
    <property type="entry name" value="Thioredoxin-like"/>
    <property type="match status" value="1"/>
</dbReference>
<sequence>MGATSEESSGAGKVAAAAATGSVVAATATAAGTACATGACAVGAAAATSSTVGVSQVAATLLGALGLASTTVYQPAGDLAHMTASSVELRSAVDNGKPSVLEFYSKNCPHCNQVAKDLYAVEKRHNDVNWVMIDTELEANRALWESLGVNEIPHFAFLDADEQLLATAIGPIKPDVAEQGIALALKASANYETN</sequence>
<protein>
    <recommendedName>
        <fullName evidence="1">Thioredoxin domain-containing protein</fullName>
    </recommendedName>
</protein>
<dbReference type="InterPro" id="IPR044241">
    <property type="entry name" value="TxlA/HCF164"/>
</dbReference>
<evidence type="ECO:0000313" key="3">
    <source>
        <dbReference type="Proteomes" id="UP001230188"/>
    </source>
</evidence>
<dbReference type="GO" id="GO:0016671">
    <property type="term" value="F:oxidoreductase activity, acting on a sulfur group of donors, disulfide as acceptor"/>
    <property type="evidence" value="ECO:0007669"/>
    <property type="project" value="TreeGrafter"/>
</dbReference>
<evidence type="ECO:0000313" key="2">
    <source>
        <dbReference type="EMBL" id="KAJ8608976.1"/>
    </source>
</evidence>
<dbReference type="AlphaFoldDB" id="A0AAD7XPL3"/>